<feature type="chain" id="PRO_5012951482" evidence="2">
    <location>
        <begin position="25"/>
        <end position="269"/>
    </location>
</feature>
<evidence type="ECO:0000259" key="3">
    <source>
        <dbReference type="Pfam" id="PF00188"/>
    </source>
</evidence>
<dbReference type="EMBL" id="FQVW01000013">
    <property type="protein sequence ID" value="SHG02936.1"/>
    <property type="molecule type" value="Genomic_DNA"/>
</dbReference>
<dbReference type="InterPro" id="IPR014044">
    <property type="entry name" value="CAP_dom"/>
</dbReference>
<proteinExistence type="predicted"/>
<feature type="compositionally biased region" description="Basic and acidic residues" evidence="1">
    <location>
        <begin position="117"/>
        <end position="136"/>
    </location>
</feature>
<dbReference type="InterPro" id="IPR035940">
    <property type="entry name" value="CAP_sf"/>
</dbReference>
<dbReference type="AlphaFoldDB" id="A0A1M5GGW3"/>
<protein>
    <submittedName>
        <fullName evidence="4">Uncharacterized protein, YkwD family</fullName>
    </submittedName>
</protein>
<dbReference type="Pfam" id="PF00188">
    <property type="entry name" value="CAP"/>
    <property type="match status" value="1"/>
</dbReference>
<evidence type="ECO:0000256" key="1">
    <source>
        <dbReference type="SAM" id="MobiDB-lite"/>
    </source>
</evidence>
<sequence>MKKTSIAILISSIIVLLTSGFLFANSNDLFTTTAEIEFSTHSHKSINLKLNAEQDVQFIKERDEQIKQEEEEKRLAEEKRKEAERRKEEERVRLEEEKRQEEQEQQKAKQESQQNNEDQKQKETQSQEPKENKSDSPDNSSYPGVTSFEKEVVKYTNQARKDAGLPELKLDHELSRVAWFKSKDMQTLDYFAHQSPTYGSPFEMMTEFGLHYTYAGENIAYGYPTAKRLVQGWMDSPPHRENILNENFTHIGVGHVPNGHYATQMFRAK</sequence>
<feature type="signal peptide" evidence="2">
    <location>
        <begin position="1"/>
        <end position="24"/>
    </location>
</feature>
<dbReference type="STRING" id="930117.SAMN05216225_10134"/>
<accession>A0A1M5GGW3</accession>
<dbReference type="CDD" id="cd05379">
    <property type="entry name" value="CAP_bacterial"/>
    <property type="match status" value="1"/>
</dbReference>
<keyword evidence="2" id="KW-0732">Signal</keyword>
<feature type="compositionally biased region" description="Basic and acidic residues" evidence="1">
    <location>
        <begin position="66"/>
        <end position="110"/>
    </location>
</feature>
<organism evidence="4 5">
    <name type="scientific">Ornithinibacillus halophilus</name>
    <dbReference type="NCBI Taxonomy" id="930117"/>
    <lineage>
        <taxon>Bacteria</taxon>
        <taxon>Bacillati</taxon>
        <taxon>Bacillota</taxon>
        <taxon>Bacilli</taxon>
        <taxon>Bacillales</taxon>
        <taxon>Bacillaceae</taxon>
        <taxon>Ornithinibacillus</taxon>
    </lineage>
</organism>
<gene>
    <name evidence="4" type="ORF">SAMN05216225_10134</name>
</gene>
<dbReference type="OrthoDB" id="9783944at2"/>
<dbReference type="Proteomes" id="UP000183988">
    <property type="component" value="Unassembled WGS sequence"/>
</dbReference>
<evidence type="ECO:0000256" key="2">
    <source>
        <dbReference type="SAM" id="SignalP"/>
    </source>
</evidence>
<name>A0A1M5GGW3_9BACI</name>
<reference evidence="4 5" key="1">
    <citation type="submission" date="2016-11" db="EMBL/GenBank/DDBJ databases">
        <authorList>
            <person name="Jaros S."/>
            <person name="Januszkiewicz K."/>
            <person name="Wedrychowicz H."/>
        </authorList>
    </citation>
    <scope>NUCLEOTIDE SEQUENCE [LARGE SCALE GENOMIC DNA]</scope>
    <source>
        <strain evidence="4 5">IBRC-M 10683</strain>
    </source>
</reference>
<keyword evidence="5" id="KW-1185">Reference proteome</keyword>
<feature type="region of interest" description="Disordered" evidence="1">
    <location>
        <begin position="66"/>
        <end position="146"/>
    </location>
</feature>
<evidence type="ECO:0000313" key="4">
    <source>
        <dbReference type="EMBL" id="SHG02936.1"/>
    </source>
</evidence>
<dbReference type="Gene3D" id="3.40.33.10">
    <property type="entry name" value="CAP"/>
    <property type="match status" value="1"/>
</dbReference>
<feature type="domain" description="SCP" evidence="3">
    <location>
        <begin position="154"/>
        <end position="261"/>
    </location>
</feature>
<evidence type="ECO:0000313" key="5">
    <source>
        <dbReference type="Proteomes" id="UP000183988"/>
    </source>
</evidence>
<dbReference type="SUPFAM" id="SSF55797">
    <property type="entry name" value="PR-1-like"/>
    <property type="match status" value="1"/>
</dbReference>
<dbReference type="PANTHER" id="PTHR31157">
    <property type="entry name" value="SCP DOMAIN-CONTAINING PROTEIN"/>
    <property type="match status" value="1"/>
</dbReference>
<dbReference type="PANTHER" id="PTHR31157:SF1">
    <property type="entry name" value="SCP DOMAIN-CONTAINING PROTEIN"/>
    <property type="match status" value="1"/>
</dbReference>